<sequence length="80" mass="8948">MEPSQRSALSRANNCTTQKRLQGYGNWDRAGKKGIYILIPTYKDGARKGELEEEEGRRETRVEGKGKSREVLSGARGALH</sequence>
<evidence type="ECO:0000313" key="2">
    <source>
        <dbReference type="EMBL" id="CAG9534141.1"/>
    </source>
</evidence>
<protein>
    <submittedName>
        <fullName evidence="2">Uncharacterized protein</fullName>
    </submittedName>
</protein>
<feature type="region of interest" description="Disordered" evidence="1">
    <location>
        <begin position="47"/>
        <end position="80"/>
    </location>
</feature>
<evidence type="ECO:0000313" key="3">
    <source>
        <dbReference type="Proteomes" id="UP000746747"/>
    </source>
</evidence>
<keyword evidence="3" id="KW-1185">Reference proteome</keyword>
<organism evidence="2 3">
    <name type="scientific">Cercopithifilaria johnstoni</name>
    <dbReference type="NCBI Taxonomy" id="2874296"/>
    <lineage>
        <taxon>Eukaryota</taxon>
        <taxon>Metazoa</taxon>
        <taxon>Ecdysozoa</taxon>
        <taxon>Nematoda</taxon>
        <taxon>Chromadorea</taxon>
        <taxon>Rhabditida</taxon>
        <taxon>Spirurina</taxon>
        <taxon>Spiruromorpha</taxon>
        <taxon>Filarioidea</taxon>
        <taxon>Onchocercidae</taxon>
        <taxon>Cercopithifilaria</taxon>
    </lineage>
</organism>
<dbReference type="Proteomes" id="UP000746747">
    <property type="component" value="Unassembled WGS sequence"/>
</dbReference>
<name>A0A8J2MMW4_9BILA</name>
<comment type="caution">
    <text evidence="2">The sequence shown here is derived from an EMBL/GenBank/DDBJ whole genome shotgun (WGS) entry which is preliminary data.</text>
</comment>
<evidence type="ECO:0000256" key="1">
    <source>
        <dbReference type="SAM" id="MobiDB-lite"/>
    </source>
</evidence>
<dbReference type="AlphaFoldDB" id="A0A8J2MMW4"/>
<reference evidence="2" key="1">
    <citation type="submission" date="2021-09" db="EMBL/GenBank/DDBJ databases">
        <authorList>
            <consortium name="Pathogen Informatics"/>
        </authorList>
    </citation>
    <scope>NUCLEOTIDE SEQUENCE</scope>
</reference>
<gene>
    <name evidence="2" type="ORF">CJOHNSTONI_LOCUS4308</name>
</gene>
<feature type="compositionally biased region" description="Basic and acidic residues" evidence="1">
    <location>
        <begin position="47"/>
        <end position="70"/>
    </location>
</feature>
<dbReference type="EMBL" id="CAKAEH010001292">
    <property type="protein sequence ID" value="CAG9534141.1"/>
    <property type="molecule type" value="Genomic_DNA"/>
</dbReference>
<accession>A0A8J2MMW4</accession>
<proteinExistence type="predicted"/>